<dbReference type="PROSITE" id="PS00061">
    <property type="entry name" value="ADH_SHORT"/>
    <property type="match status" value="1"/>
</dbReference>
<dbReference type="InterPro" id="IPR036291">
    <property type="entry name" value="NAD(P)-bd_dom_sf"/>
</dbReference>
<keyword evidence="5" id="KW-1185">Reference proteome</keyword>
<accession>A0A8J3FMQ3</accession>
<dbReference type="RefSeq" id="WP_189078764.1">
    <property type="nucleotide sequence ID" value="NZ_BMMX01000005.1"/>
</dbReference>
<evidence type="ECO:0000256" key="2">
    <source>
        <dbReference type="ARBA" id="ARBA00023002"/>
    </source>
</evidence>
<dbReference type="SMART" id="SM00822">
    <property type="entry name" value="PKS_KR"/>
    <property type="match status" value="1"/>
</dbReference>
<dbReference type="PRINTS" id="PR00081">
    <property type="entry name" value="GDHRDH"/>
</dbReference>
<evidence type="ECO:0000259" key="3">
    <source>
        <dbReference type="SMART" id="SM00822"/>
    </source>
</evidence>
<dbReference type="Gene3D" id="3.40.50.720">
    <property type="entry name" value="NAD(P)-binding Rossmann-like Domain"/>
    <property type="match status" value="1"/>
</dbReference>
<dbReference type="NCBIfam" id="NF009466">
    <property type="entry name" value="PRK12826.1-2"/>
    <property type="match status" value="1"/>
</dbReference>
<dbReference type="SUPFAM" id="SSF51735">
    <property type="entry name" value="NAD(P)-binding Rossmann-fold domains"/>
    <property type="match status" value="1"/>
</dbReference>
<dbReference type="FunFam" id="3.40.50.720:FF:000173">
    <property type="entry name" value="3-oxoacyl-[acyl-carrier protein] reductase"/>
    <property type="match status" value="1"/>
</dbReference>
<dbReference type="EMBL" id="BMMX01000005">
    <property type="protein sequence ID" value="GGK85004.1"/>
    <property type="molecule type" value="Genomic_DNA"/>
</dbReference>
<dbReference type="Pfam" id="PF13561">
    <property type="entry name" value="adh_short_C2"/>
    <property type="match status" value="1"/>
</dbReference>
<comment type="similarity">
    <text evidence="1">Belongs to the short-chain dehydrogenases/reductases (SDR) family.</text>
</comment>
<sequence>MPDEPGVALVTGASRGIGRALALRLAREGYSIAGCSRSDSAEADELASRLADQGVKYQLSQCDVRDRTAVEQWVQRTEDELGPIIAVVNNAALTRNGPAAMMSPESWSAVIETNLTGSFNVCQSATFAMMRRRRGAIVNISSIVGIDGFLTMSNYAASKAGIIGMSRSLAIELARYGIRVNVVAPGITSTNMMEEIPASKRAERLTRIPLGRFGTPEDIAEAAAFLLSDRAGWITGQVLRVDGGGTL</sequence>
<dbReference type="GO" id="GO:0016616">
    <property type="term" value="F:oxidoreductase activity, acting on the CH-OH group of donors, NAD or NADP as acceptor"/>
    <property type="evidence" value="ECO:0007669"/>
    <property type="project" value="TreeGrafter"/>
</dbReference>
<evidence type="ECO:0000313" key="5">
    <source>
        <dbReference type="Proteomes" id="UP000656042"/>
    </source>
</evidence>
<dbReference type="NCBIfam" id="NF005559">
    <property type="entry name" value="PRK07231.1"/>
    <property type="match status" value="1"/>
</dbReference>
<keyword evidence="2" id="KW-0560">Oxidoreductase</keyword>
<dbReference type="InterPro" id="IPR057326">
    <property type="entry name" value="KR_dom"/>
</dbReference>
<proteinExistence type="inferred from homology"/>
<gene>
    <name evidence="4" type="primary">fabG</name>
    <name evidence="4" type="ORF">GCM10012284_19140</name>
</gene>
<comment type="caution">
    <text evidence="4">The sequence shown here is derived from an EMBL/GenBank/DDBJ whole genome shotgun (WGS) entry which is preliminary data.</text>
</comment>
<dbReference type="PANTHER" id="PTHR42760:SF135">
    <property type="entry name" value="BLL7886 PROTEIN"/>
    <property type="match status" value="1"/>
</dbReference>
<dbReference type="Proteomes" id="UP000656042">
    <property type="component" value="Unassembled WGS sequence"/>
</dbReference>
<dbReference type="PANTHER" id="PTHR42760">
    <property type="entry name" value="SHORT-CHAIN DEHYDROGENASES/REDUCTASES FAMILY MEMBER"/>
    <property type="match status" value="1"/>
</dbReference>
<dbReference type="InterPro" id="IPR020904">
    <property type="entry name" value="Sc_DH/Rdtase_CS"/>
</dbReference>
<dbReference type="GO" id="GO:0030497">
    <property type="term" value="P:fatty acid elongation"/>
    <property type="evidence" value="ECO:0007669"/>
    <property type="project" value="TreeGrafter"/>
</dbReference>
<evidence type="ECO:0000313" key="4">
    <source>
        <dbReference type="EMBL" id="GGK85004.1"/>
    </source>
</evidence>
<name>A0A8J3FMQ3_9ACTN</name>
<dbReference type="PRINTS" id="PR00080">
    <property type="entry name" value="SDRFAMILY"/>
</dbReference>
<protein>
    <submittedName>
        <fullName evidence="4">3-oxoacyl-[acyl-carrier-protein] reductase</fullName>
    </submittedName>
</protein>
<reference evidence="4" key="2">
    <citation type="submission" date="2020-09" db="EMBL/GenBank/DDBJ databases">
        <authorList>
            <person name="Sun Q."/>
            <person name="Zhou Y."/>
        </authorList>
    </citation>
    <scope>NUCLEOTIDE SEQUENCE</scope>
    <source>
        <strain evidence="4">CGMCC 4.7299</strain>
    </source>
</reference>
<reference evidence="4" key="1">
    <citation type="journal article" date="2014" name="Int. J. Syst. Evol. Microbiol.">
        <title>Complete genome sequence of Corynebacterium casei LMG S-19264T (=DSM 44701T), isolated from a smear-ripened cheese.</title>
        <authorList>
            <consortium name="US DOE Joint Genome Institute (JGI-PGF)"/>
            <person name="Walter F."/>
            <person name="Albersmeier A."/>
            <person name="Kalinowski J."/>
            <person name="Ruckert C."/>
        </authorList>
    </citation>
    <scope>NUCLEOTIDE SEQUENCE</scope>
    <source>
        <strain evidence="4">CGMCC 4.7299</strain>
    </source>
</reference>
<evidence type="ECO:0000256" key="1">
    <source>
        <dbReference type="ARBA" id="ARBA00006484"/>
    </source>
</evidence>
<feature type="domain" description="Ketoreductase" evidence="3">
    <location>
        <begin position="6"/>
        <end position="190"/>
    </location>
</feature>
<dbReference type="AlphaFoldDB" id="A0A8J3FMQ3"/>
<dbReference type="InterPro" id="IPR002347">
    <property type="entry name" value="SDR_fam"/>
</dbReference>
<organism evidence="4 5">
    <name type="scientific">Mangrovihabitans endophyticus</name>
    <dbReference type="NCBI Taxonomy" id="1751298"/>
    <lineage>
        <taxon>Bacteria</taxon>
        <taxon>Bacillati</taxon>
        <taxon>Actinomycetota</taxon>
        <taxon>Actinomycetes</taxon>
        <taxon>Micromonosporales</taxon>
        <taxon>Micromonosporaceae</taxon>
        <taxon>Mangrovihabitans</taxon>
    </lineage>
</organism>